<proteinExistence type="predicted"/>
<accession>A0A7N2LMZ5</accession>
<dbReference type="OMA" id="LINIMGH"/>
<name>A0A7N2LMZ5_QUELO</name>
<dbReference type="InterPro" id="IPR026960">
    <property type="entry name" value="RVT-Znf"/>
</dbReference>
<dbReference type="EMBL" id="LRBV02000005">
    <property type="status" value="NOT_ANNOTATED_CDS"/>
    <property type="molecule type" value="Genomic_DNA"/>
</dbReference>
<dbReference type="Gramene" id="QL05p019810:mrna">
    <property type="protein sequence ID" value="QL05p019810:mrna"/>
    <property type="gene ID" value="QL05p019810"/>
</dbReference>
<evidence type="ECO:0000313" key="3">
    <source>
        <dbReference type="Proteomes" id="UP000594261"/>
    </source>
</evidence>
<dbReference type="Pfam" id="PF13966">
    <property type="entry name" value="zf-RVT"/>
    <property type="match status" value="1"/>
</dbReference>
<dbReference type="InParanoid" id="A0A7N2LMZ5"/>
<organism evidence="2 3">
    <name type="scientific">Quercus lobata</name>
    <name type="common">Valley oak</name>
    <dbReference type="NCBI Taxonomy" id="97700"/>
    <lineage>
        <taxon>Eukaryota</taxon>
        <taxon>Viridiplantae</taxon>
        <taxon>Streptophyta</taxon>
        <taxon>Embryophyta</taxon>
        <taxon>Tracheophyta</taxon>
        <taxon>Spermatophyta</taxon>
        <taxon>Magnoliopsida</taxon>
        <taxon>eudicotyledons</taxon>
        <taxon>Gunneridae</taxon>
        <taxon>Pentapetalae</taxon>
        <taxon>rosids</taxon>
        <taxon>fabids</taxon>
        <taxon>Fagales</taxon>
        <taxon>Fagaceae</taxon>
        <taxon>Quercus</taxon>
    </lineage>
</organism>
<protein>
    <recommendedName>
        <fullName evidence="1">Reverse transcriptase zinc-binding domain-containing protein</fullName>
    </recommendedName>
</protein>
<dbReference type="Proteomes" id="UP000594261">
    <property type="component" value="Chromosome 5"/>
</dbReference>
<feature type="domain" description="Reverse transcriptase zinc-binding" evidence="1">
    <location>
        <begin position="102"/>
        <end position="195"/>
    </location>
</feature>
<sequence>MFKAQVVTAFEKYLGAKWKVGSGTLINIMGHQWLPKPPCLPREGPGPLKVRELMDEETGQWNRATITYWFELHTCADILSVPLPNVQANDALVWKENKSNTFSVKSAYSVALRMLHHSSGDHSNTTTDRRTWKAIWSLNTPPKVRTFLWHTCSNTLPTHDNLHAKRVQLDPTCLMCKQQSEIVGHILWECPFALSV</sequence>
<dbReference type="EnsemblPlants" id="QL05p019810:mrna">
    <property type="protein sequence ID" value="QL05p019810:mrna"/>
    <property type="gene ID" value="QL05p019810"/>
</dbReference>
<keyword evidence="3" id="KW-1185">Reference proteome</keyword>
<dbReference type="AlphaFoldDB" id="A0A7N2LMZ5"/>
<reference evidence="2 3" key="1">
    <citation type="journal article" date="2016" name="G3 (Bethesda)">
        <title>First Draft Assembly and Annotation of the Genome of a California Endemic Oak Quercus lobata Nee (Fagaceae).</title>
        <authorList>
            <person name="Sork V.L."/>
            <person name="Fitz-Gibbon S.T."/>
            <person name="Puiu D."/>
            <person name="Crepeau M."/>
            <person name="Gugger P.F."/>
            <person name="Sherman R."/>
            <person name="Stevens K."/>
            <person name="Langley C.H."/>
            <person name="Pellegrini M."/>
            <person name="Salzberg S.L."/>
        </authorList>
    </citation>
    <scope>NUCLEOTIDE SEQUENCE [LARGE SCALE GENOMIC DNA]</scope>
    <source>
        <strain evidence="2 3">cv. SW786</strain>
    </source>
</reference>
<evidence type="ECO:0000313" key="2">
    <source>
        <dbReference type="EnsemblPlants" id="QL05p019810:mrna"/>
    </source>
</evidence>
<evidence type="ECO:0000259" key="1">
    <source>
        <dbReference type="Pfam" id="PF13966"/>
    </source>
</evidence>
<reference evidence="2" key="2">
    <citation type="submission" date="2021-01" db="UniProtKB">
        <authorList>
            <consortium name="EnsemblPlants"/>
        </authorList>
    </citation>
    <scope>IDENTIFICATION</scope>
</reference>